<dbReference type="GO" id="GO:0004888">
    <property type="term" value="F:transmembrane signaling receptor activity"/>
    <property type="evidence" value="ECO:0007669"/>
    <property type="project" value="InterPro"/>
</dbReference>
<dbReference type="InterPro" id="IPR024478">
    <property type="entry name" value="HlyB_4HB_MCP"/>
</dbReference>
<evidence type="ECO:0000259" key="13">
    <source>
        <dbReference type="PROSITE" id="PS50885"/>
    </source>
</evidence>
<dbReference type="PANTHER" id="PTHR32089:SF120">
    <property type="entry name" value="METHYL-ACCEPTING CHEMOTAXIS PROTEIN TLPQ"/>
    <property type="match status" value="1"/>
</dbReference>
<dbReference type="GO" id="GO:0005886">
    <property type="term" value="C:plasma membrane"/>
    <property type="evidence" value="ECO:0007669"/>
    <property type="project" value="UniProtKB-SubCell"/>
</dbReference>
<feature type="domain" description="Methyl-accepting transducer" evidence="12">
    <location>
        <begin position="269"/>
        <end position="505"/>
    </location>
</feature>
<dbReference type="PANTHER" id="PTHR32089">
    <property type="entry name" value="METHYL-ACCEPTING CHEMOTAXIS PROTEIN MCPB"/>
    <property type="match status" value="1"/>
</dbReference>
<dbReference type="SUPFAM" id="SSF58104">
    <property type="entry name" value="Methyl-accepting chemotaxis protein (MCP) signaling domain"/>
    <property type="match status" value="1"/>
</dbReference>
<dbReference type="Proteomes" id="UP000030060">
    <property type="component" value="Unassembled WGS sequence"/>
</dbReference>
<evidence type="ECO:0000256" key="8">
    <source>
        <dbReference type="ARBA" id="ARBA00023224"/>
    </source>
</evidence>
<dbReference type="GO" id="GO:0007165">
    <property type="term" value="P:signal transduction"/>
    <property type="evidence" value="ECO:0007669"/>
    <property type="project" value="UniProtKB-KW"/>
</dbReference>
<dbReference type="InterPro" id="IPR004089">
    <property type="entry name" value="MCPsignal_dom"/>
</dbReference>
<dbReference type="Pfam" id="PF12729">
    <property type="entry name" value="4HB_MCP_1"/>
    <property type="match status" value="1"/>
</dbReference>
<dbReference type="Pfam" id="PF00672">
    <property type="entry name" value="HAMP"/>
    <property type="match status" value="1"/>
</dbReference>
<evidence type="ECO:0000313" key="15">
    <source>
        <dbReference type="Proteomes" id="UP000030060"/>
    </source>
</evidence>
<evidence type="ECO:0000256" key="10">
    <source>
        <dbReference type="PROSITE-ProRule" id="PRU00284"/>
    </source>
</evidence>
<proteinExistence type="inferred from homology"/>
<keyword evidence="3" id="KW-0488">Methylation</keyword>
<dbReference type="SMART" id="SM00283">
    <property type="entry name" value="MA"/>
    <property type="match status" value="1"/>
</dbReference>
<evidence type="ECO:0000313" key="14">
    <source>
        <dbReference type="EMBL" id="KGE66309.1"/>
    </source>
</evidence>
<evidence type="ECO:0000256" key="2">
    <source>
        <dbReference type="ARBA" id="ARBA00022475"/>
    </source>
</evidence>
<comment type="similarity">
    <text evidence="9">Belongs to the methyl-accepting chemotaxis (MCP) protein family.</text>
</comment>
<evidence type="ECO:0000256" key="6">
    <source>
        <dbReference type="ARBA" id="ARBA00022989"/>
    </source>
</evidence>
<keyword evidence="7 11" id="KW-0472">Membrane</keyword>
<accession>A0A0A1YZ96</accession>
<evidence type="ECO:0000256" key="1">
    <source>
        <dbReference type="ARBA" id="ARBA00004651"/>
    </source>
</evidence>
<dbReference type="InterPro" id="IPR004090">
    <property type="entry name" value="Chemotax_Me-accpt_rcpt"/>
</dbReference>
<evidence type="ECO:0000256" key="4">
    <source>
        <dbReference type="ARBA" id="ARBA00022500"/>
    </source>
</evidence>
<dbReference type="AlphaFoldDB" id="A0A0A1YZ96"/>
<dbReference type="GO" id="GO:0006935">
    <property type="term" value="P:chemotaxis"/>
    <property type="evidence" value="ECO:0007669"/>
    <property type="project" value="UniProtKB-KW"/>
</dbReference>
<dbReference type="PROSITE" id="PS50885">
    <property type="entry name" value="HAMP"/>
    <property type="match status" value="1"/>
</dbReference>
<feature type="domain" description="HAMP" evidence="13">
    <location>
        <begin position="212"/>
        <end position="264"/>
    </location>
</feature>
<evidence type="ECO:0000256" key="5">
    <source>
        <dbReference type="ARBA" id="ARBA00022692"/>
    </source>
</evidence>
<dbReference type="RefSeq" id="WP_038848009.1">
    <property type="nucleotide sequence ID" value="NZ_ASGY01000144.1"/>
</dbReference>
<dbReference type="CDD" id="cd06225">
    <property type="entry name" value="HAMP"/>
    <property type="match status" value="1"/>
</dbReference>
<dbReference type="FunFam" id="1.10.287.950:FF:000001">
    <property type="entry name" value="Methyl-accepting chemotaxis sensory transducer"/>
    <property type="match status" value="1"/>
</dbReference>
<name>A0A0A1YZ96_PSEFL</name>
<comment type="subcellular location">
    <subcellularLocation>
        <location evidence="1">Cell membrane</location>
        <topology evidence="1">Multi-pass membrane protein</topology>
    </subcellularLocation>
</comment>
<dbReference type="InterPro" id="IPR003660">
    <property type="entry name" value="HAMP_dom"/>
</dbReference>
<dbReference type="CDD" id="cd11386">
    <property type="entry name" value="MCP_signal"/>
    <property type="match status" value="1"/>
</dbReference>
<gene>
    <name evidence="14" type="ORF">K814_0119385</name>
</gene>
<evidence type="ECO:0000256" key="9">
    <source>
        <dbReference type="ARBA" id="ARBA00029447"/>
    </source>
</evidence>
<dbReference type="PRINTS" id="PR00260">
    <property type="entry name" value="CHEMTRNSDUCR"/>
</dbReference>
<evidence type="ECO:0000256" key="7">
    <source>
        <dbReference type="ARBA" id="ARBA00023136"/>
    </source>
</evidence>
<dbReference type="Pfam" id="PF00015">
    <property type="entry name" value="MCPsignal"/>
    <property type="match status" value="1"/>
</dbReference>
<evidence type="ECO:0000259" key="12">
    <source>
        <dbReference type="PROSITE" id="PS50111"/>
    </source>
</evidence>
<sequence>MSLRNMRIGLRASLSFGVLASLLVIVGMFGLGQMAKLRQSALVIEESWMPSIENIHDSAAFVASIRLEALRLATTDESRIRDNSKALITRQRTELQTLLDHHKTLLSGDEEREMLKQLEGNVNAYLTLVAQIVALVDKDQQQDAIDLLNSRLAPQGVILNKSLEDMITFNQSGVETAVDSAAQTYSSAQWIVGSIIVFALIATLLLAWLLTRSITAPLGQALIVARTIAGGDLSQPIAVSGKDEPAQLLTALATMQAQLQGTIRGISESAQQLASAAEEMSSVMEQSTRGLQAQNDEIEQAATAVTEMSAAVDEVAGNAVSSAEASQASDEDSKHGHYQISETISSIQNLVDEVLGASNKAEGLAVQAQDISKVLEVIRGIAGQTNLLALNAAIEAARAGEAGRGFAVVADEVRSLAQRTQDSTEEIEQMITGIQQGTQDTVEALNSSAEHAGQTLQRANSAGSALEKITAAISQISQRNLVIASAAEQQALVARDVDRSLVNIRDLSTQTAAGATQTSAASQELSRLAVDLNGLVTRFVL</sequence>
<keyword evidence="2" id="KW-1003">Cell membrane</keyword>
<keyword evidence="8 10" id="KW-0807">Transducer</keyword>
<evidence type="ECO:0000256" key="3">
    <source>
        <dbReference type="ARBA" id="ARBA00022481"/>
    </source>
</evidence>
<reference evidence="14 15" key="1">
    <citation type="journal article" date="2013" name="Genome Announc.">
        <title>Draft Genome Sequence of Pseudomonas fluorescens LMG 5329, a White Line-Inducing Principle-Producing Bioindicator for the Mushroom Pathogen Pseudomonas tolaasii.</title>
        <authorList>
            <person name="Ghequire M.G."/>
            <person name="Rokni-Zadeh H."/>
            <person name="Zarrineh P."/>
            <person name="De Mot R."/>
        </authorList>
    </citation>
    <scope>NUCLEOTIDE SEQUENCE [LARGE SCALE GENOMIC DNA]</scope>
    <source>
        <strain evidence="14 15">LMG 5329</strain>
    </source>
</reference>
<dbReference type="EMBL" id="ASGY01000144">
    <property type="protein sequence ID" value="KGE66309.1"/>
    <property type="molecule type" value="Genomic_DNA"/>
</dbReference>
<feature type="transmembrane region" description="Helical" evidence="11">
    <location>
        <begin position="190"/>
        <end position="210"/>
    </location>
</feature>
<evidence type="ECO:0000256" key="11">
    <source>
        <dbReference type="SAM" id="Phobius"/>
    </source>
</evidence>
<protein>
    <submittedName>
        <fullName evidence="14">Chemotaxis protein</fullName>
    </submittedName>
</protein>
<keyword evidence="5 11" id="KW-0812">Transmembrane</keyword>
<organism evidence="14 15">
    <name type="scientific">Pseudomonas fluorescens LMG 5329</name>
    <dbReference type="NCBI Taxonomy" id="1324332"/>
    <lineage>
        <taxon>Bacteria</taxon>
        <taxon>Pseudomonadati</taxon>
        <taxon>Pseudomonadota</taxon>
        <taxon>Gammaproteobacteria</taxon>
        <taxon>Pseudomonadales</taxon>
        <taxon>Pseudomonadaceae</taxon>
        <taxon>Pseudomonas</taxon>
    </lineage>
</organism>
<comment type="caution">
    <text evidence="14">The sequence shown here is derived from an EMBL/GenBank/DDBJ whole genome shotgun (WGS) entry which is preliminary data.</text>
</comment>
<keyword evidence="6 11" id="KW-1133">Transmembrane helix</keyword>
<dbReference type="PROSITE" id="PS50111">
    <property type="entry name" value="CHEMOTAXIS_TRANSDUC_2"/>
    <property type="match status" value="1"/>
</dbReference>
<dbReference type="SMART" id="SM00304">
    <property type="entry name" value="HAMP"/>
    <property type="match status" value="2"/>
</dbReference>
<dbReference type="OrthoDB" id="8724574at2"/>
<keyword evidence="4" id="KW-0145">Chemotaxis</keyword>
<dbReference type="Gene3D" id="1.10.287.950">
    <property type="entry name" value="Methyl-accepting chemotaxis protein"/>
    <property type="match status" value="1"/>
</dbReference>
<feature type="transmembrane region" description="Helical" evidence="11">
    <location>
        <begin position="12"/>
        <end position="31"/>
    </location>
</feature>